<keyword evidence="1" id="KW-1133">Transmembrane helix</keyword>
<proteinExistence type="predicted"/>
<dbReference type="Proteomes" id="UP000053881">
    <property type="component" value="Unassembled WGS sequence"/>
</dbReference>
<dbReference type="EMBL" id="LGPB01000085">
    <property type="protein sequence ID" value="KRG12884.1"/>
    <property type="molecule type" value="Genomic_DNA"/>
</dbReference>
<gene>
    <name evidence="2" type="ORF">ACA29_09865</name>
</gene>
<evidence type="ECO:0000256" key="1">
    <source>
        <dbReference type="SAM" id="Phobius"/>
    </source>
</evidence>
<name>A0A0Q9Y739_9BACI</name>
<comment type="caution">
    <text evidence="2">The sequence shown here is derived from an EMBL/GenBank/DDBJ whole genome shotgun (WGS) entry which is preliminary data.</text>
</comment>
<reference evidence="2 3" key="1">
    <citation type="submission" date="2015-06" db="EMBL/GenBank/DDBJ databases">
        <title>Genome sequencing project of Bacillus galactosidilyticus PL133.</title>
        <authorList>
            <person name="Gaiero J."/>
            <person name="Nicol R."/>
            <person name="Habash M."/>
        </authorList>
    </citation>
    <scope>NUCLEOTIDE SEQUENCE [LARGE SCALE GENOMIC DNA]</scope>
    <source>
        <strain evidence="2 3">PL133</strain>
    </source>
</reference>
<accession>A0A0Q9Y739</accession>
<evidence type="ECO:0000313" key="3">
    <source>
        <dbReference type="Proteomes" id="UP000053881"/>
    </source>
</evidence>
<sequence length="68" mass="7494">MGGLLGYFFTNPMLSILLSSAGVKRLDFIVHFPIILMVCAGILILAYIVSMFVSRRIKKISAYGLLAE</sequence>
<evidence type="ECO:0008006" key="4">
    <source>
        <dbReference type="Google" id="ProtNLM"/>
    </source>
</evidence>
<keyword evidence="1" id="KW-0472">Membrane</keyword>
<dbReference type="PATRIC" id="fig|217031.4.peg.3280"/>
<keyword evidence="1" id="KW-0812">Transmembrane</keyword>
<protein>
    <recommendedName>
        <fullName evidence="4">ABC3 transporter permease protein domain-containing protein</fullName>
    </recommendedName>
</protein>
<organism evidence="2 3">
    <name type="scientific">Lederbergia galactosidilytica</name>
    <dbReference type="NCBI Taxonomy" id="217031"/>
    <lineage>
        <taxon>Bacteria</taxon>
        <taxon>Bacillati</taxon>
        <taxon>Bacillota</taxon>
        <taxon>Bacilli</taxon>
        <taxon>Bacillales</taxon>
        <taxon>Bacillaceae</taxon>
        <taxon>Lederbergia</taxon>
    </lineage>
</organism>
<dbReference type="AlphaFoldDB" id="A0A0Q9Y739"/>
<evidence type="ECO:0000313" key="2">
    <source>
        <dbReference type="EMBL" id="KRG12884.1"/>
    </source>
</evidence>
<feature type="transmembrane region" description="Helical" evidence="1">
    <location>
        <begin position="28"/>
        <end position="49"/>
    </location>
</feature>